<dbReference type="Proteomes" id="UP000035900">
    <property type="component" value="Unassembled WGS sequence"/>
</dbReference>
<dbReference type="InterPro" id="IPR037682">
    <property type="entry name" value="TonB_C"/>
</dbReference>
<dbReference type="OrthoDB" id="1265378at2"/>
<keyword evidence="1" id="KW-0732">Signal</keyword>
<evidence type="ECO:0000256" key="1">
    <source>
        <dbReference type="SAM" id="SignalP"/>
    </source>
</evidence>
<dbReference type="RefSeq" id="WP_048498653.1">
    <property type="nucleotide sequence ID" value="NZ_LFNG01000004.1"/>
</dbReference>
<protein>
    <recommendedName>
        <fullName evidence="2">TonB C-terminal domain-containing protein</fullName>
    </recommendedName>
</protein>
<comment type="caution">
    <text evidence="3">The sequence shown here is derived from an EMBL/GenBank/DDBJ whole genome shotgun (WGS) entry which is preliminary data.</text>
</comment>
<accession>A0A0J7LSU4</accession>
<gene>
    <name evidence="3" type="ORF">ACM44_03130</name>
</gene>
<sequence length="238" mass="28028">MKRICLLLFVFSSLLRAQNDVLDGYPSGQYFYEKGELNFLKDMQNAALENNSKPCENRNEEYLMRWIVFPDSTISFIKDMDSVNIAKNKCAFDFSREIFKYLEGWKPVVHQGKSYSAIAEYMIRPNEIFMYKIDSSLKTEFQRPEYRGGETAFKIQLDKVLIPIFDNYRLEMGNTSVSVSFIIAKDGNMKDIQINHPVFFRIKDDVLNAFRSFKKWKPAMRNGVPYDFRYTVHLNFVL</sequence>
<dbReference type="EMBL" id="LFNG01000004">
    <property type="protein sequence ID" value="KMQ72030.1"/>
    <property type="molecule type" value="Genomic_DNA"/>
</dbReference>
<dbReference type="PATRIC" id="fig|1304281.5.peg.675"/>
<feature type="domain" description="TonB C-terminal" evidence="2">
    <location>
        <begin position="176"/>
        <end position="238"/>
    </location>
</feature>
<keyword evidence="4" id="KW-1185">Reference proteome</keyword>
<evidence type="ECO:0000259" key="2">
    <source>
        <dbReference type="Pfam" id="PF03544"/>
    </source>
</evidence>
<name>A0A0J7LSU4_9FLAO</name>
<evidence type="ECO:0000313" key="3">
    <source>
        <dbReference type="EMBL" id="KMQ72030.1"/>
    </source>
</evidence>
<dbReference type="GO" id="GO:0055085">
    <property type="term" value="P:transmembrane transport"/>
    <property type="evidence" value="ECO:0007669"/>
    <property type="project" value="InterPro"/>
</dbReference>
<dbReference type="Gene3D" id="3.30.1150.10">
    <property type="match status" value="1"/>
</dbReference>
<dbReference type="AlphaFoldDB" id="A0A0J7LSU4"/>
<evidence type="ECO:0000313" key="4">
    <source>
        <dbReference type="Proteomes" id="UP000035900"/>
    </source>
</evidence>
<dbReference type="Pfam" id="PF03544">
    <property type="entry name" value="TonB_C"/>
    <property type="match status" value="1"/>
</dbReference>
<feature type="chain" id="PRO_5005290990" description="TonB C-terminal domain-containing protein" evidence="1">
    <location>
        <begin position="18"/>
        <end position="238"/>
    </location>
</feature>
<dbReference type="SUPFAM" id="SSF74653">
    <property type="entry name" value="TolA/TonB C-terminal domain"/>
    <property type="match status" value="1"/>
</dbReference>
<dbReference type="STRING" id="1304281.ACM44_03130"/>
<organism evidence="3 4">
    <name type="scientific">Chryseobacterium koreense CCUG 49689</name>
    <dbReference type="NCBI Taxonomy" id="1304281"/>
    <lineage>
        <taxon>Bacteria</taxon>
        <taxon>Pseudomonadati</taxon>
        <taxon>Bacteroidota</taxon>
        <taxon>Flavobacteriia</taxon>
        <taxon>Flavobacteriales</taxon>
        <taxon>Weeksellaceae</taxon>
        <taxon>Chryseobacterium group</taxon>
        <taxon>Chryseobacterium</taxon>
    </lineage>
</organism>
<proteinExistence type="predicted"/>
<reference evidence="3 4" key="1">
    <citation type="journal article" date="2004" name="Int. J. Syst. Evol. Microbiol.">
        <title>Kaistella koreensis gen. nov., sp. nov., a novel member of the Chryseobacterium-Bergeyella-Riemerella branch.</title>
        <authorList>
            <person name="Kim M.K."/>
            <person name="Im W.T."/>
            <person name="Shin Y.K."/>
            <person name="Lim J.H."/>
            <person name="Kim S.H."/>
            <person name="Lee B.C."/>
            <person name="Park M.Y."/>
            <person name="Lee K.Y."/>
            <person name="Lee S.T."/>
        </authorList>
    </citation>
    <scope>NUCLEOTIDE SEQUENCE [LARGE SCALE GENOMIC DNA]</scope>
    <source>
        <strain evidence="3 4">CCUG 49689</strain>
    </source>
</reference>
<feature type="signal peptide" evidence="1">
    <location>
        <begin position="1"/>
        <end position="17"/>
    </location>
</feature>